<comment type="subunit">
    <text evidence="2">Interacts with hair keratins.</text>
</comment>
<keyword evidence="1 2" id="KW-0416">Keratin</keyword>
<dbReference type="Ensembl" id="ENSUMAT00000027022.1">
    <property type="protein sequence ID" value="ENSUMAP00000022799.1"/>
    <property type="gene ID" value="ENSUMAG00000016642.1"/>
</dbReference>
<accession>A0A452UP46</accession>
<dbReference type="GO" id="GO:0005829">
    <property type="term" value="C:cytosol"/>
    <property type="evidence" value="ECO:0007669"/>
    <property type="project" value="UniProtKB-ARBA"/>
</dbReference>
<dbReference type="Pfam" id="PF05287">
    <property type="entry name" value="PMG"/>
    <property type="match status" value="1"/>
</dbReference>
<organism evidence="3">
    <name type="scientific">Ursus maritimus</name>
    <name type="common">Polar bear</name>
    <name type="synonym">Thalarctos maritimus</name>
    <dbReference type="NCBI Taxonomy" id="29073"/>
    <lineage>
        <taxon>Eukaryota</taxon>
        <taxon>Metazoa</taxon>
        <taxon>Chordata</taxon>
        <taxon>Craniata</taxon>
        <taxon>Vertebrata</taxon>
        <taxon>Euteleostomi</taxon>
        <taxon>Mammalia</taxon>
        <taxon>Eutheria</taxon>
        <taxon>Laurasiatheria</taxon>
        <taxon>Carnivora</taxon>
        <taxon>Caniformia</taxon>
        <taxon>Ursidae</taxon>
        <taxon>Ursus</taxon>
    </lineage>
</organism>
<comment type="similarity">
    <text evidence="2">Belongs to the PMG family.</text>
</comment>
<comment type="function">
    <text evidence="2">In the hair cortex, hair keratin intermediate filaments are embedded in an interfilamentous matrix, consisting of hair keratin-associated proteins (KRTAP), which are essential for the formation of a rigid and resistant hair shaft through their extensive disulfide bond cross-linking with abundant cysteine residues of hair keratins. The matrix proteins include the high-sulfur and high-glycine-tyrosine keratins.</text>
</comment>
<reference evidence="3" key="1">
    <citation type="submission" date="2019-03" db="UniProtKB">
        <authorList>
            <consortium name="Ensembl"/>
        </authorList>
    </citation>
    <scope>IDENTIFICATION</scope>
</reference>
<dbReference type="AlphaFoldDB" id="A0A452UP46"/>
<proteinExistence type="inferred from homology"/>
<evidence type="ECO:0000256" key="1">
    <source>
        <dbReference type="ARBA" id="ARBA00022744"/>
    </source>
</evidence>
<dbReference type="InterPro" id="IPR007951">
    <property type="entry name" value="KRTAP_PMG"/>
</dbReference>
<dbReference type="OMA" id="MSYNCCC"/>
<name>A0A452UP46_URSMA</name>
<protein>
    <recommendedName>
        <fullName evidence="2">Keratin-associated protein</fullName>
    </recommendedName>
</protein>
<dbReference type="GO" id="GO:0045095">
    <property type="term" value="C:keratin filament"/>
    <property type="evidence" value="ECO:0007669"/>
    <property type="project" value="UniProtKB-UniRule"/>
</dbReference>
<evidence type="ECO:0000256" key="2">
    <source>
        <dbReference type="RuleBase" id="RU369044"/>
    </source>
</evidence>
<sequence>MSYSCCSGNFSSRSLGGYLRYPGSSCCSYPSNLVYRTCHLLSQHLPAGILCLWWLSGDLL</sequence>
<evidence type="ECO:0000313" key="3">
    <source>
        <dbReference type="Ensembl" id="ENSUMAP00000022799"/>
    </source>
</evidence>
<dbReference type="GeneTree" id="ENSGT01040000241124"/>